<evidence type="ECO:0000256" key="1">
    <source>
        <dbReference type="SAM" id="MobiDB-lite"/>
    </source>
</evidence>
<feature type="domain" description="HTH crp-type" evidence="2">
    <location>
        <begin position="151"/>
        <end position="227"/>
    </location>
</feature>
<dbReference type="Proteomes" id="UP000238218">
    <property type="component" value="Unassembled WGS sequence"/>
</dbReference>
<comment type="caution">
    <text evidence="3">The sequence shown here is derived from an EMBL/GenBank/DDBJ whole genome shotgun (WGS) entry which is preliminary data.</text>
</comment>
<proteinExistence type="predicted"/>
<dbReference type="Pfam" id="PF13545">
    <property type="entry name" value="HTH_Crp_2"/>
    <property type="match status" value="1"/>
</dbReference>
<reference evidence="3 4" key="1">
    <citation type="submission" date="2018-02" db="EMBL/GenBank/DDBJ databases">
        <authorList>
            <person name="Moore K."/>
            <person name="Momper L."/>
        </authorList>
    </citation>
    <scope>NUCLEOTIDE SEQUENCE [LARGE SCALE GENOMIC DNA]</scope>
    <source>
        <strain evidence="3 4">CCALA 015</strain>
    </source>
</reference>
<sequence>MFPDSNTGLSFGCSGTPADNRFHRGLPQHPTPPTGASRHAIRRVMTLAMPARPLRLTLRADDHLPADMGWQIDDGYIRANTWNEEGESITLGIWGPGDLITPTGCGVTPYELICLTRVMVVEWEPSESETLAFMRDLFTQTTQLLQIHRVRPADSRLLRLLQWIGTRFGRVSSSGTTLSLEDMNLTHRQLAAIAGMTRVTVTKSLTRFRSNGQVVKVSEADLLVPRDTSLATTENTTATLPLGSLTFPKTLRHEPPAHRNAGFDTP</sequence>
<evidence type="ECO:0000313" key="4">
    <source>
        <dbReference type="Proteomes" id="UP000238218"/>
    </source>
</evidence>
<gene>
    <name evidence="3" type="ORF">C7B81_13560</name>
</gene>
<keyword evidence="4" id="KW-1185">Reference proteome</keyword>
<dbReference type="Gene3D" id="1.10.10.10">
    <property type="entry name" value="Winged helix-like DNA-binding domain superfamily/Winged helix DNA-binding domain"/>
    <property type="match status" value="1"/>
</dbReference>
<dbReference type="PROSITE" id="PS51063">
    <property type="entry name" value="HTH_CRP_2"/>
    <property type="match status" value="1"/>
</dbReference>
<feature type="region of interest" description="Disordered" evidence="1">
    <location>
        <begin position="20"/>
        <end position="39"/>
    </location>
</feature>
<dbReference type="SMART" id="SM00419">
    <property type="entry name" value="HTH_CRP"/>
    <property type="match status" value="1"/>
</dbReference>
<evidence type="ECO:0000259" key="2">
    <source>
        <dbReference type="PROSITE" id="PS51063"/>
    </source>
</evidence>
<dbReference type="InterPro" id="IPR036390">
    <property type="entry name" value="WH_DNA-bd_sf"/>
</dbReference>
<dbReference type="SUPFAM" id="SSF46785">
    <property type="entry name" value="Winged helix' DNA-binding domain"/>
    <property type="match status" value="1"/>
</dbReference>
<dbReference type="EMBL" id="PVWP01000010">
    <property type="protein sequence ID" value="PSB36286.1"/>
    <property type="molecule type" value="Genomic_DNA"/>
</dbReference>
<accession>A0ABX5F4S0</accession>
<reference evidence="3 4" key="2">
    <citation type="submission" date="2018-03" db="EMBL/GenBank/DDBJ databases">
        <title>The ancient ancestry and fast evolution of plastids.</title>
        <authorList>
            <person name="Moore K.R."/>
            <person name="Magnabosco C."/>
            <person name="Momper L."/>
            <person name="Gold D.A."/>
            <person name="Bosak T."/>
            <person name="Fournier G.P."/>
        </authorList>
    </citation>
    <scope>NUCLEOTIDE SEQUENCE [LARGE SCALE GENOMIC DNA]</scope>
    <source>
        <strain evidence="3 4">CCALA 015</strain>
    </source>
</reference>
<protein>
    <recommendedName>
        <fullName evidence="2">HTH crp-type domain-containing protein</fullName>
    </recommendedName>
</protein>
<evidence type="ECO:0000313" key="3">
    <source>
        <dbReference type="EMBL" id="PSB36286.1"/>
    </source>
</evidence>
<organism evidence="3 4">
    <name type="scientific">Aphanothece cf. minutissima CCALA 015</name>
    <dbReference type="NCBI Taxonomy" id="2107695"/>
    <lineage>
        <taxon>Bacteria</taxon>
        <taxon>Bacillati</taxon>
        <taxon>Cyanobacteriota</taxon>
        <taxon>Cyanophyceae</taxon>
        <taxon>Oscillatoriophycideae</taxon>
        <taxon>Chroococcales</taxon>
        <taxon>Aphanothecaceae</taxon>
        <taxon>Aphanothece</taxon>
    </lineage>
</organism>
<name>A0ABX5F4S0_9CHRO</name>
<feature type="region of interest" description="Disordered" evidence="1">
    <location>
        <begin position="246"/>
        <end position="266"/>
    </location>
</feature>
<dbReference type="InterPro" id="IPR012318">
    <property type="entry name" value="HTH_CRP"/>
</dbReference>
<dbReference type="InterPro" id="IPR036388">
    <property type="entry name" value="WH-like_DNA-bd_sf"/>
</dbReference>